<dbReference type="PANTHER" id="PTHR22604:SF105">
    <property type="entry name" value="TRANS-1,2-DIHYDROBENZENE-1,2-DIOL DEHYDROGENASE"/>
    <property type="match status" value="1"/>
</dbReference>
<gene>
    <name evidence="4" type="ORF">KDB89_12145</name>
</gene>
<evidence type="ECO:0000256" key="1">
    <source>
        <dbReference type="ARBA" id="ARBA00023002"/>
    </source>
</evidence>
<dbReference type="PANTHER" id="PTHR22604">
    <property type="entry name" value="OXIDOREDUCTASES"/>
    <property type="match status" value="1"/>
</dbReference>
<reference evidence="4 5" key="1">
    <citation type="submission" date="2021-07" db="EMBL/GenBank/DDBJ databases">
        <title>complete genome sequencing of Tessaracoccus sp.J1M15.</title>
        <authorList>
            <person name="Bae J.-W."/>
            <person name="Kim D.-y."/>
        </authorList>
    </citation>
    <scope>NUCLEOTIDE SEQUENCE [LARGE SCALE GENOMIC DNA]</scope>
    <source>
        <strain evidence="4 5">J1M15</strain>
    </source>
</reference>
<accession>A0ABX8SGF1</accession>
<dbReference type="InterPro" id="IPR000683">
    <property type="entry name" value="Gfo/Idh/MocA-like_OxRdtase_N"/>
</dbReference>
<dbReference type="Pfam" id="PF01408">
    <property type="entry name" value="GFO_IDH_MocA"/>
    <property type="match status" value="1"/>
</dbReference>
<keyword evidence="1" id="KW-0560">Oxidoreductase</keyword>
<dbReference type="EMBL" id="CP079216">
    <property type="protein sequence ID" value="QXT62483.1"/>
    <property type="molecule type" value="Genomic_DNA"/>
</dbReference>
<name>A0ABX8SGF1_9ACTN</name>
<organism evidence="4 5">
    <name type="scientific">Tessaracoccus palaemonis</name>
    <dbReference type="NCBI Taxonomy" id="2829499"/>
    <lineage>
        <taxon>Bacteria</taxon>
        <taxon>Bacillati</taxon>
        <taxon>Actinomycetota</taxon>
        <taxon>Actinomycetes</taxon>
        <taxon>Propionibacteriales</taxon>
        <taxon>Propionibacteriaceae</taxon>
        <taxon>Tessaracoccus</taxon>
    </lineage>
</organism>
<dbReference type="Proteomes" id="UP000824504">
    <property type="component" value="Chromosome"/>
</dbReference>
<dbReference type="InterPro" id="IPR055170">
    <property type="entry name" value="GFO_IDH_MocA-like_dom"/>
</dbReference>
<evidence type="ECO:0000259" key="2">
    <source>
        <dbReference type="Pfam" id="PF01408"/>
    </source>
</evidence>
<sequence>MSLTLPTPRTPDPMTAPPLRWGIIGTGWIAERFVDAMHKHTRQRLVAVGSRTLERARAFASTVGAERAYGSYEELVADKGVDIVYVATPHSEHLANALLAISAGKPVLVEKAFTRNADEALQVLEAAGSAGVAVMEAMWTRFLPHIDVVRQLLDIGALGEIESVFADHGQWFAPDPSHRMFDPDKAGGAMLDLGVYPVSFTHFVLGSPSRLSALGTKAFTGVDRQISATLEGYPGHDNAQAQISTTLASLTPNIAFVSGDLATLEIPGTFYTPQKVRVFTRDGEEAFSEAPVIEAHEGLCFEAAHFATMVAEGRQQSDLMPWSETMAVMETMDALRYQVGALLPGEEL</sequence>
<dbReference type="Pfam" id="PF22725">
    <property type="entry name" value="GFO_IDH_MocA_C3"/>
    <property type="match status" value="1"/>
</dbReference>
<evidence type="ECO:0000313" key="5">
    <source>
        <dbReference type="Proteomes" id="UP000824504"/>
    </source>
</evidence>
<evidence type="ECO:0000313" key="4">
    <source>
        <dbReference type="EMBL" id="QXT62483.1"/>
    </source>
</evidence>
<proteinExistence type="predicted"/>
<evidence type="ECO:0000259" key="3">
    <source>
        <dbReference type="Pfam" id="PF22725"/>
    </source>
</evidence>
<feature type="domain" description="GFO/IDH/MocA-like oxidoreductase" evidence="3">
    <location>
        <begin position="149"/>
        <end position="249"/>
    </location>
</feature>
<feature type="domain" description="Gfo/Idh/MocA-like oxidoreductase N-terminal" evidence="2">
    <location>
        <begin position="19"/>
        <end position="136"/>
    </location>
</feature>
<dbReference type="RefSeq" id="WP_219081389.1">
    <property type="nucleotide sequence ID" value="NZ_CP079216.1"/>
</dbReference>
<dbReference type="InterPro" id="IPR050984">
    <property type="entry name" value="Gfo/Idh/MocA_domain"/>
</dbReference>
<protein>
    <submittedName>
        <fullName evidence="4">Gfo/Idh/MocA family oxidoreductase</fullName>
    </submittedName>
</protein>
<keyword evidence="5" id="KW-1185">Reference proteome</keyword>